<evidence type="ECO:0000256" key="1">
    <source>
        <dbReference type="SAM" id="MobiDB-lite"/>
    </source>
</evidence>
<dbReference type="Proteomes" id="UP000002630">
    <property type="component" value="Linkage Group LG03"/>
</dbReference>
<evidence type="ECO:0000256" key="2">
    <source>
        <dbReference type="SAM" id="SignalP"/>
    </source>
</evidence>
<sequence length="212" mass="23313">MRTWRASAILGYLLGFMGETAKYEEYMKLSASFLATAIQQGSTDMLPSGFAEMIDQTNVQAYSGDVDTPDIQSLAAGHQRQPRPQINPAACEGDMYRYVTQSIIAFTQLALERACEDTVMIRPSSDDEPCEEDRGDIKPHGNAPQAEEVSGAMVAGLKDNLIAFEHLQEAADRTLAFQKAANGDAGGAMERFGYCVEVFELYPGLCRCMMNW</sequence>
<gene>
    <name evidence="3" type="ORF">Esi_0075_0097</name>
</gene>
<feature type="chain" id="PRO_5003096101" evidence="2">
    <location>
        <begin position="23"/>
        <end position="212"/>
    </location>
</feature>
<organism evidence="3 4">
    <name type="scientific">Ectocarpus siliculosus</name>
    <name type="common">Brown alga</name>
    <name type="synonym">Conferva siliculosa</name>
    <dbReference type="NCBI Taxonomy" id="2880"/>
    <lineage>
        <taxon>Eukaryota</taxon>
        <taxon>Sar</taxon>
        <taxon>Stramenopiles</taxon>
        <taxon>Ochrophyta</taxon>
        <taxon>PX clade</taxon>
        <taxon>Phaeophyceae</taxon>
        <taxon>Ectocarpales</taxon>
        <taxon>Ectocarpaceae</taxon>
        <taxon>Ectocarpus</taxon>
    </lineage>
</organism>
<evidence type="ECO:0000313" key="4">
    <source>
        <dbReference type="Proteomes" id="UP000002630"/>
    </source>
</evidence>
<feature type="region of interest" description="Disordered" evidence="1">
    <location>
        <begin position="122"/>
        <end position="145"/>
    </location>
</feature>
<dbReference type="AlphaFoldDB" id="D7G6K6"/>
<name>D7G6K6_ECTSI</name>
<protein>
    <submittedName>
        <fullName evidence="3">Uncharacterized protein</fullName>
    </submittedName>
</protein>
<proteinExistence type="predicted"/>
<dbReference type="EMBL" id="FN649728">
    <property type="protein sequence ID" value="CBJ27591.1"/>
    <property type="molecule type" value="Genomic_DNA"/>
</dbReference>
<accession>D7G6K6</accession>
<evidence type="ECO:0000313" key="3">
    <source>
        <dbReference type="EMBL" id="CBJ27591.1"/>
    </source>
</evidence>
<feature type="signal peptide" evidence="2">
    <location>
        <begin position="1"/>
        <end position="22"/>
    </location>
</feature>
<reference evidence="3 4" key="1">
    <citation type="journal article" date="2010" name="Nature">
        <title>The Ectocarpus genome and the independent evolution of multicellularity in brown algae.</title>
        <authorList>
            <person name="Cock J.M."/>
            <person name="Sterck L."/>
            <person name="Rouze P."/>
            <person name="Scornet D."/>
            <person name="Allen A.E."/>
            <person name="Amoutzias G."/>
            <person name="Anthouard V."/>
            <person name="Artiguenave F."/>
            <person name="Aury J.M."/>
            <person name="Badger J.H."/>
            <person name="Beszteri B."/>
            <person name="Billiau K."/>
            <person name="Bonnet E."/>
            <person name="Bothwell J.H."/>
            <person name="Bowler C."/>
            <person name="Boyen C."/>
            <person name="Brownlee C."/>
            <person name="Carrano C.J."/>
            <person name="Charrier B."/>
            <person name="Cho G.Y."/>
            <person name="Coelho S.M."/>
            <person name="Collen J."/>
            <person name="Corre E."/>
            <person name="Da Silva C."/>
            <person name="Delage L."/>
            <person name="Delaroque N."/>
            <person name="Dittami S.M."/>
            <person name="Doulbeau S."/>
            <person name="Elias M."/>
            <person name="Farnham G."/>
            <person name="Gachon C.M."/>
            <person name="Gschloessl B."/>
            <person name="Heesch S."/>
            <person name="Jabbari K."/>
            <person name="Jubin C."/>
            <person name="Kawai H."/>
            <person name="Kimura K."/>
            <person name="Kloareg B."/>
            <person name="Kupper F.C."/>
            <person name="Lang D."/>
            <person name="Le Bail A."/>
            <person name="Leblanc C."/>
            <person name="Lerouge P."/>
            <person name="Lohr M."/>
            <person name="Lopez P.J."/>
            <person name="Martens C."/>
            <person name="Maumus F."/>
            <person name="Michel G."/>
            <person name="Miranda-Saavedra D."/>
            <person name="Morales J."/>
            <person name="Moreau H."/>
            <person name="Motomura T."/>
            <person name="Nagasato C."/>
            <person name="Napoli C.A."/>
            <person name="Nelson D.R."/>
            <person name="Nyvall-Collen P."/>
            <person name="Peters A.F."/>
            <person name="Pommier C."/>
            <person name="Potin P."/>
            <person name="Poulain J."/>
            <person name="Quesneville H."/>
            <person name="Read B."/>
            <person name="Rensing S.A."/>
            <person name="Ritter A."/>
            <person name="Rousvoal S."/>
            <person name="Samanta M."/>
            <person name="Samson G."/>
            <person name="Schroeder D.C."/>
            <person name="Segurens B."/>
            <person name="Strittmatter M."/>
            <person name="Tonon T."/>
            <person name="Tregear J.W."/>
            <person name="Valentin K."/>
            <person name="von Dassow P."/>
            <person name="Yamagishi T."/>
            <person name="Van de Peer Y."/>
            <person name="Wincker P."/>
        </authorList>
    </citation>
    <scope>NUCLEOTIDE SEQUENCE [LARGE SCALE GENOMIC DNA]</scope>
    <source>
        <strain evidence="4">Ec32 / CCAP1310/4</strain>
    </source>
</reference>
<keyword evidence="2" id="KW-0732">Signal</keyword>
<dbReference type="EMBL" id="FN648981">
    <property type="protein sequence ID" value="CBJ27591.1"/>
    <property type="molecule type" value="Genomic_DNA"/>
</dbReference>
<dbReference type="InParanoid" id="D7G6K6"/>
<keyword evidence="4" id="KW-1185">Reference proteome</keyword>